<reference evidence="1 2" key="1">
    <citation type="submission" date="2018-10" db="EMBL/GenBank/DDBJ databases">
        <title>Effects of UV and annual dynamics of microbial communities in freshwater RAS systems.</title>
        <authorList>
            <person name="Bekkelund A.K."/>
            <person name="Hansen B.R."/>
            <person name="Stokken H."/>
            <person name="Eriksen B.F."/>
            <person name="Kashulin N.A."/>
        </authorList>
    </citation>
    <scope>NUCLEOTIDE SEQUENCE [LARGE SCALE GENOMIC DNA]</scope>
    <source>
        <strain evidence="1 2">BHSEK</strain>
    </source>
</reference>
<dbReference type="RefSeq" id="WP_121669701.1">
    <property type="nucleotide sequence ID" value="NZ_CP033019.1"/>
</dbReference>
<accession>A0A3G2EBU7</accession>
<organism evidence="1 2">
    <name type="scientific">Janthinobacterium agaricidamnosum</name>
    <dbReference type="NCBI Taxonomy" id="55508"/>
    <lineage>
        <taxon>Bacteria</taxon>
        <taxon>Pseudomonadati</taxon>
        <taxon>Pseudomonadota</taxon>
        <taxon>Betaproteobacteria</taxon>
        <taxon>Burkholderiales</taxon>
        <taxon>Oxalobacteraceae</taxon>
        <taxon>Janthinobacterium</taxon>
    </lineage>
</organism>
<name>A0A3G2EBU7_9BURK</name>
<dbReference type="Proteomes" id="UP000279594">
    <property type="component" value="Chromosome"/>
</dbReference>
<dbReference type="AlphaFoldDB" id="A0A3G2EBU7"/>
<proteinExistence type="predicted"/>
<evidence type="ECO:0008006" key="3">
    <source>
        <dbReference type="Google" id="ProtNLM"/>
    </source>
</evidence>
<evidence type="ECO:0000313" key="2">
    <source>
        <dbReference type="Proteomes" id="UP000279594"/>
    </source>
</evidence>
<keyword evidence="2" id="KW-1185">Reference proteome</keyword>
<evidence type="ECO:0000313" key="1">
    <source>
        <dbReference type="EMBL" id="AYM76899.1"/>
    </source>
</evidence>
<dbReference type="EMBL" id="CP033019">
    <property type="protein sequence ID" value="AYM76899.1"/>
    <property type="molecule type" value="Genomic_DNA"/>
</dbReference>
<gene>
    <name evidence="1" type="ORF">D9M09_14650</name>
</gene>
<sequence>MNTEQVKVTLREAPAAQVLAKANEETVVTDARGRVIKLKKPGVLAQYRLIEALGDSAANQTYMGMVLPLIYVTAIDDLAVNPPKLKMHVEALIQQLDEDGIEAVMKHVQETYGKTDPDADKAELKK</sequence>
<protein>
    <recommendedName>
        <fullName evidence="3">Phage tail assembly protein</fullName>
    </recommendedName>
</protein>